<evidence type="ECO:0000313" key="4">
    <source>
        <dbReference type="Proteomes" id="UP000503117"/>
    </source>
</evidence>
<keyword evidence="4" id="KW-1185">Reference proteome</keyword>
<feature type="domain" description="Spore coat protein U/FanG" evidence="2">
    <location>
        <begin position="204"/>
        <end position="336"/>
    </location>
</feature>
<feature type="chain" id="PRO_5045186761" evidence="1">
    <location>
        <begin position="25"/>
        <end position="339"/>
    </location>
</feature>
<dbReference type="InterPro" id="IPR007893">
    <property type="entry name" value="Spore_coat_U/FanG"/>
</dbReference>
<keyword evidence="3" id="KW-0946">Virion</keyword>
<feature type="signal peptide" evidence="1">
    <location>
        <begin position="1"/>
        <end position="24"/>
    </location>
</feature>
<dbReference type="InterPro" id="IPR053167">
    <property type="entry name" value="Spore_coat_component"/>
</dbReference>
<accession>A0ABX6MDY5</accession>
<gene>
    <name evidence="3" type="ORF">HH213_13910</name>
</gene>
<name>A0ABX6MDY5_9BURK</name>
<feature type="domain" description="Spore coat protein U/FanG" evidence="2">
    <location>
        <begin position="22"/>
        <end position="162"/>
    </location>
</feature>
<evidence type="ECO:0000313" key="3">
    <source>
        <dbReference type="EMBL" id="QJD91082.1"/>
    </source>
</evidence>
<organism evidence="3 4">
    <name type="scientific">Duganella dendranthematis</name>
    <dbReference type="NCBI Taxonomy" id="2728021"/>
    <lineage>
        <taxon>Bacteria</taxon>
        <taxon>Pseudomonadati</taxon>
        <taxon>Pseudomonadota</taxon>
        <taxon>Betaproteobacteria</taxon>
        <taxon>Burkholderiales</taxon>
        <taxon>Oxalobacteraceae</taxon>
        <taxon>Telluria group</taxon>
        <taxon>Duganella</taxon>
    </lineage>
</organism>
<evidence type="ECO:0000256" key="1">
    <source>
        <dbReference type="SAM" id="SignalP"/>
    </source>
</evidence>
<dbReference type="Pfam" id="PF05229">
    <property type="entry name" value="SCPU"/>
    <property type="match status" value="2"/>
</dbReference>
<dbReference type="Proteomes" id="UP000503117">
    <property type="component" value="Chromosome"/>
</dbReference>
<sequence length="339" mass="35206">MMSARRCLLWLGLLLMLVCGQARADGCTVAQTNIVFPSVSSITSADAYANANFKVTCTWTSALAGLLFPNATVCLYLGDGSGNASTTATVPRQLSNGSKRVNYNLYTDASYSAAKVWGGWSGTDTSANVIQFTLTKSDNVIGSLTQDVNLYGKLNADATLAAMDVGPDNLSLVSNFGGSNVMMRFIFFLSGAGNCVLGTTVAMPFQVSANVINDCDINVGNLVFPNSSLLTSAIRTTSTLTARCSKNTAYRITFSAGTTPGNTVSARKMLKTSASELVSYQISSALDGASLGDGSGGTVVMGGTGDGTTKSQTVFGLVPAQTTPSPGDYKDTVVATVWF</sequence>
<dbReference type="PANTHER" id="PTHR37089">
    <property type="entry name" value="PROTEIN U-RELATED"/>
    <property type="match status" value="1"/>
</dbReference>
<keyword evidence="3" id="KW-0167">Capsid protein</keyword>
<proteinExistence type="predicted"/>
<dbReference type="EMBL" id="CP051684">
    <property type="protein sequence ID" value="QJD91082.1"/>
    <property type="molecule type" value="Genomic_DNA"/>
</dbReference>
<reference evidence="3 4" key="1">
    <citation type="submission" date="2020-04" db="EMBL/GenBank/DDBJ databases">
        <title>Genome sequencing of novel species.</title>
        <authorList>
            <person name="Heo J."/>
            <person name="Kim S.-J."/>
            <person name="Kim J.-S."/>
            <person name="Hong S.-B."/>
            <person name="Kwon S.-W."/>
        </authorList>
    </citation>
    <scope>NUCLEOTIDE SEQUENCE [LARGE SCALE GENOMIC DNA]</scope>
    <source>
        <strain evidence="3 4">AF9R3</strain>
    </source>
</reference>
<evidence type="ECO:0000259" key="2">
    <source>
        <dbReference type="Pfam" id="PF05229"/>
    </source>
</evidence>
<protein>
    <submittedName>
        <fullName evidence="3">Spore coat protein U domain-containing protein</fullName>
    </submittedName>
</protein>
<dbReference type="PANTHER" id="PTHR37089:SF4">
    <property type="entry name" value="EXPORTED PROTEIN"/>
    <property type="match status" value="1"/>
</dbReference>
<dbReference type="SMART" id="SM00972">
    <property type="entry name" value="SCPU"/>
    <property type="match status" value="2"/>
</dbReference>
<dbReference type="RefSeq" id="WP_169112597.1">
    <property type="nucleotide sequence ID" value="NZ_CP051684.1"/>
</dbReference>
<keyword evidence="1" id="KW-0732">Signal</keyword>